<dbReference type="Proteomes" id="UP001179121">
    <property type="component" value="Chromosome"/>
</dbReference>
<accession>A0AA86MYX7</accession>
<protein>
    <submittedName>
        <fullName evidence="1">Uncharacterized protein</fullName>
    </submittedName>
</protein>
<dbReference type="EMBL" id="OX365700">
    <property type="protein sequence ID" value="CAI4031487.1"/>
    <property type="molecule type" value="Genomic_DNA"/>
</dbReference>
<reference evidence="1" key="1">
    <citation type="submission" date="2022-10" db="EMBL/GenBank/DDBJ databases">
        <authorList>
            <person name="Koch H."/>
        </authorList>
    </citation>
    <scope>NUCLEOTIDE SEQUENCE</scope>
    <source>
        <strain evidence="1">DNF</strain>
    </source>
</reference>
<evidence type="ECO:0000313" key="2">
    <source>
        <dbReference type="Proteomes" id="UP001179121"/>
    </source>
</evidence>
<gene>
    <name evidence="1" type="ORF">DNFV4_01909</name>
</gene>
<dbReference type="KEGG" id="nti:DNFV4_01909"/>
<sequence length="118" mass="13248">MDALIPHFEFGMLRLQHGRSSLGMRPVLELRLFVIGEHVVNAEALGPGKDQALLRPPEIIFDMALAADEGTHLLSRRHRVDVIVPDALLFLQRPQALDEGRARDAEMHGIGRVTNRDR</sequence>
<keyword evidence="2" id="KW-1185">Reference proteome</keyword>
<dbReference type="AlphaFoldDB" id="A0AA86MYX7"/>
<evidence type="ECO:0000313" key="1">
    <source>
        <dbReference type="EMBL" id="CAI4031487.1"/>
    </source>
</evidence>
<proteinExistence type="predicted"/>
<organism evidence="1 2">
    <name type="scientific">Nitrospira tepida</name>
    <dbReference type="NCBI Taxonomy" id="2973512"/>
    <lineage>
        <taxon>Bacteria</taxon>
        <taxon>Pseudomonadati</taxon>
        <taxon>Nitrospirota</taxon>
        <taxon>Nitrospiria</taxon>
        <taxon>Nitrospirales</taxon>
        <taxon>Nitrospiraceae</taxon>
        <taxon>Nitrospira</taxon>
    </lineage>
</organism>
<name>A0AA86MYX7_9BACT</name>